<comment type="similarity">
    <text evidence="3">Belongs to the gas vesicle GvpF/GvpL family.</text>
</comment>
<evidence type="ECO:0000256" key="3">
    <source>
        <dbReference type="ARBA" id="ARBA00035643"/>
    </source>
</evidence>
<protein>
    <submittedName>
        <fullName evidence="4">Gas vesicle protein GvpL/GvpF</fullName>
    </submittedName>
</protein>
<evidence type="ECO:0000313" key="4">
    <source>
        <dbReference type="EMBL" id="TQL58689.1"/>
    </source>
</evidence>
<dbReference type="Pfam" id="PF06386">
    <property type="entry name" value="GvpL_GvpF"/>
    <property type="match status" value="1"/>
</dbReference>
<dbReference type="GO" id="GO:0031412">
    <property type="term" value="P:gas vesicle organization"/>
    <property type="evidence" value="ECO:0007669"/>
    <property type="project" value="InterPro"/>
</dbReference>
<keyword evidence="5" id="KW-1185">Reference proteome</keyword>
<accession>A0A542ZEH6</accession>
<dbReference type="PANTHER" id="PTHR36852">
    <property type="entry name" value="PROTEIN GVPL 2"/>
    <property type="match status" value="1"/>
</dbReference>
<evidence type="ECO:0000256" key="1">
    <source>
        <dbReference type="ARBA" id="ARBA00022987"/>
    </source>
</evidence>
<dbReference type="Proteomes" id="UP000319514">
    <property type="component" value="Unassembled WGS sequence"/>
</dbReference>
<dbReference type="AlphaFoldDB" id="A0A542ZEH6"/>
<comment type="caution">
    <text evidence="4">The sequence shown here is derived from an EMBL/GenBank/DDBJ whole genome shotgun (WGS) entry which is preliminary data.</text>
</comment>
<keyword evidence="1" id="KW-0304">Gas vesicle</keyword>
<organism evidence="4 5">
    <name type="scientific">Oryzihumus leptocrescens</name>
    <dbReference type="NCBI Taxonomy" id="297536"/>
    <lineage>
        <taxon>Bacteria</taxon>
        <taxon>Bacillati</taxon>
        <taxon>Actinomycetota</taxon>
        <taxon>Actinomycetes</taxon>
        <taxon>Micrococcales</taxon>
        <taxon>Intrasporangiaceae</taxon>
        <taxon>Oryzihumus</taxon>
    </lineage>
</organism>
<sequence length="259" mass="27474">MTRTAPPAPTVETGTERYVYGVVRADDGSDAVTDLAGATGEVVAVVVHGELAAVVEAIPDAEAVPAARFVRAHARVLDAVAARCSVLPLRFGTVVASDEAVVEELLAPDRDHLVDALEQLDGHVQLLLRARYVLDTVLAEVVAEHPQVRALRARTRDLPDDAAMPERVRLGELVSQAIETKRAADREAMLAALQPHARRWSVRPSGGLDGLLDLAVLVDEHGVADFEAHAQAAAAQMAGRADLELIGPMAPYDFASDGV</sequence>
<dbReference type="GO" id="GO:0031411">
    <property type="term" value="C:gas vesicle"/>
    <property type="evidence" value="ECO:0007669"/>
    <property type="project" value="UniProtKB-SubCell"/>
</dbReference>
<comment type="subcellular location">
    <subcellularLocation>
        <location evidence="2">Gas vesicle</location>
    </subcellularLocation>
</comment>
<proteinExistence type="inferred from homology"/>
<evidence type="ECO:0000313" key="5">
    <source>
        <dbReference type="Proteomes" id="UP000319514"/>
    </source>
</evidence>
<dbReference type="EMBL" id="VFOQ01000001">
    <property type="protein sequence ID" value="TQL58689.1"/>
    <property type="molecule type" value="Genomic_DNA"/>
</dbReference>
<dbReference type="InterPro" id="IPR009430">
    <property type="entry name" value="GvpL/GvpF"/>
</dbReference>
<name>A0A542ZEH6_9MICO</name>
<dbReference type="RefSeq" id="WP_141786796.1">
    <property type="nucleotide sequence ID" value="NZ_BAAAKX010000006.1"/>
</dbReference>
<evidence type="ECO:0000256" key="2">
    <source>
        <dbReference type="ARBA" id="ARBA00035108"/>
    </source>
</evidence>
<dbReference type="OrthoDB" id="4864106at2"/>
<gene>
    <name evidence="4" type="ORF">FB474_0023</name>
</gene>
<reference evidence="4 5" key="1">
    <citation type="submission" date="2019-06" db="EMBL/GenBank/DDBJ databases">
        <title>Sequencing the genomes of 1000 actinobacteria strains.</title>
        <authorList>
            <person name="Klenk H.-P."/>
        </authorList>
    </citation>
    <scope>NUCLEOTIDE SEQUENCE [LARGE SCALE GENOMIC DNA]</scope>
    <source>
        <strain evidence="4 5">DSM 18082</strain>
    </source>
</reference>
<dbReference type="PANTHER" id="PTHR36852:SF1">
    <property type="entry name" value="PROTEIN GVPL 2"/>
    <property type="match status" value="1"/>
</dbReference>